<dbReference type="InterPro" id="IPR028190">
    <property type="entry name" value="Ntox21"/>
</dbReference>
<feature type="compositionally biased region" description="Low complexity" evidence="2">
    <location>
        <begin position="260"/>
        <end position="270"/>
    </location>
</feature>
<dbReference type="AlphaFoldDB" id="A0A841DEH6"/>
<dbReference type="InterPro" id="IPR050708">
    <property type="entry name" value="T6SS_VgrG/RHS"/>
</dbReference>
<dbReference type="CDD" id="cd00081">
    <property type="entry name" value="Hint"/>
    <property type="match status" value="1"/>
</dbReference>
<dbReference type="Pfam" id="PF25023">
    <property type="entry name" value="TEN_YD-shell"/>
    <property type="match status" value="1"/>
</dbReference>
<keyword evidence="5" id="KW-1185">Reference proteome</keyword>
<organism evidence="4 5">
    <name type="scientific">Planomonospora venezuelensis</name>
    <dbReference type="NCBI Taxonomy" id="1999"/>
    <lineage>
        <taxon>Bacteria</taxon>
        <taxon>Bacillati</taxon>
        <taxon>Actinomycetota</taxon>
        <taxon>Actinomycetes</taxon>
        <taxon>Streptosporangiales</taxon>
        <taxon>Streptosporangiaceae</taxon>
        <taxon>Planomonospora</taxon>
    </lineage>
</organism>
<dbReference type="PROSITE" id="PS50817">
    <property type="entry name" value="INTEIN_N_TER"/>
    <property type="match status" value="1"/>
</dbReference>
<feature type="domain" description="Hint" evidence="3">
    <location>
        <begin position="637"/>
        <end position="738"/>
    </location>
</feature>
<reference evidence="4 5" key="1">
    <citation type="submission" date="2020-08" db="EMBL/GenBank/DDBJ databases">
        <title>Genomic Encyclopedia of Type Strains, Phase III (KMG-III): the genomes of soil and plant-associated and newly described type strains.</title>
        <authorList>
            <person name="Whitman W."/>
        </authorList>
    </citation>
    <scope>NUCLEOTIDE SEQUENCE [LARGE SCALE GENOMIC DNA]</scope>
    <source>
        <strain evidence="4 5">CECT 3303</strain>
    </source>
</reference>
<evidence type="ECO:0000256" key="1">
    <source>
        <dbReference type="ARBA" id="ARBA00022737"/>
    </source>
</evidence>
<dbReference type="NCBIfam" id="TIGR01643">
    <property type="entry name" value="YD_repeat_2x"/>
    <property type="match status" value="1"/>
</dbReference>
<dbReference type="SUPFAM" id="SSF51294">
    <property type="entry name" value="Hedgehog/intein (Hint) domain"/>
    <property type="match status" value="1"/>
</dbReference>
<evidence type="ECO:0000313" key="5">
    <source>
        <dbReference type="Proteomes" id="UP000562352"/>
    </source>
</evidence>
<evidence type="ECO:0000313" key="4">
    <source>
        <dbReference type="EMBL" id="MBB5967317.1"/>
    </source>
</evidence>
<evidence type="ECO:0000256" key="2">
    <source>
        <dbReference type="SAM" id="MobiDB-lite"/>
    </source>
</evidence>
<dbReference type="Proteomes" id="UP000562352">
    <property type="component" value="Unassembled WGS sequence"/>
</dbReference>
<dbReference type="InterPro" id="IPR006141">
    <property type="entry name" value="Intein_N"/>
</dbReference>
<dbReference type="RefSeq" id="WP_184948041.1">
    <property type="nucleotide sequence ID" value="NZ_JACHJJ010000031.1"/>
</dbReference>
<dbReference type="PANTHER" id="PTHR32305:SF17">
    <property type="entry name" value="TRNA NUCLEASE WAPA"/>
    <property type="match status" value="1"/>
</dbReference>
<dbReference type="Gene3D" id="2.170.16.10">
    <property type="entry name" value="Hedgehog/Intein (Hint) domain"/>
    <property type="match status" value="1"/>
</dbReference>
<proteinExistence type="predicted"/>
<gene>
    <name evidence="4" type="ORF">FHS22_006619</name>
</gene>
<dbReference type="Pfam" id="PF15526">
    <property type="entry name" value="Ntox21"/>
    <property type="match status" value="1"/>
</dbReference>
<dbReference type="InterPro" id="IPR038181">
    <property type="entry name" value="Ntox21_sf"/>
</dbReference>
<protein>
    <submittedName>
        <fullName evidence="4">RHS repeat-associated protein</fullName>
    </submittedName>
</protein>
<feature type="region of interest" description="Disordered" evidence="2">
    <location>
        <begin position="510"/>
        <end position="537"/>
    </location>
</feature>
<dbReference type="CDD" id="cd20685">
    <property type="entry name" value="CdiA-CT_Ecl_RNase-like"/>
    <property type="match status" value="1"/>
</dbReference>
<dbReference type="InterPro" id="IPR036844">
    <property type="entry name" value="Hint_dom_sf"/>
</dbReference>
<comment type="caution">
    <text evidence="4">The sequence shown here is derived from an EMBL/GenBank/DDBJ whole genome shotgun (WGS) entry which is preliminary data.</text>
</comment>
<dbReference type="SMART" id="SM00306">
    <property type="entry name" value="HintN"/>
    <property type="match status" value="1"/>
</dbReference>
<dbReference type="InterPro" id="IPR003587">
    <property type="entry name" value="Hint_dom_N"/>
</dbReference>
<dbReference type="NCBIfam" id="TIGR03696">
    <property type="entry name" value="Rhs_assc_core"/>
    <property type="match status" value="1"/>
</dbReference>
<feature type="region of interest" description="Disordered" evidence="2">
    <location>
        <begin position="242"/>
        <end position="270"/>
    </location>
</feature>
<keyword evidence="1" id="KW-0677">Repeat</keyword>
<accession>A0A841DEH6</accession>
<dbReference type="GO" id="GO:0016539">
    <property type="term" value="P:intein-mediated protein splicing"/>
    <property type="evidence" value="ECO:0007669"/>
    <property type="project" value="InterPro"/>
</dbReference>
<sequence length="876" mass="94277">MTGYDDAYRPTGTSLTIPASEKTLAGTYTFGSTYKVDGSLATQTMPAKGNMPAETLKYGHDALGFATTLTGLRPYVLDSRYAPTGETLQYTLALSAQSRKIWQTFTYEEGTRRLQRSYLTRETFTGRDADIGYSYDPSGNITKIADTPTIAGAAADVQCFRYDYLNRIAEEWTPASTADNTCAAVPSQALIGGAAPYWNTYSYDLTGNRTTEVQHTTAGDVTRTYSYPAAGSAQPHALRQVATTGPNGASTDTYVYDASGNTTGRTTGGRQQKLDWDAEGHLASVTEGSAVTGYLYDADGNRLIRREASGTTLYLPDGSELKLDAAGIIKGTRYYNHNGATVAVRQAGTVQYLMADHHGTAQIAINGSTLATTTRRFTTFGAPRGTVPTNWMGERGFIGGTQDASTGLTHLGAREYDPAIGRFISVDPLHGTLEGPQSLNAYTYGINNPVNNADPTGKCVPGDCPQRTNGLYRLAAKTTDSATKQKYIEAAQKSEEDEAARYTRINSGTAKSAGSSAVSSYSSSSSSSSGSSSSTGSTKSTVMGFLDGVSDAMGLLFGNPASACGFGIRMPGHICSIHTSRIETQGKILGYSTKSKAYRQGASNGQNFVIDLGTRGAGRLLKRGAKAVTNWFKKSCKSSFVPGTLVLMADGTRKPIEDIEIGDEVLATNPETGETESKTVTALINSSGVKNLIEITIGARDSGNDIVATDSHPFWVPAVREWVEADQLQPGMWLQTPAGTRVQITAIKKWTTTQRVHNLTIADLHTYYVVEGTTPLLVHNDNCNINKVSLEQAEKLASHLGYTNTRKRSAAKTHIWENKKANPRYITWDRNGHKGGIFKGANFKDPFRSTKDSARDGTYDLDYSNGKLRGLKWIAK</sequence>
<dbReference type="EMBL" id="JACHJJ010000031">
    <property type="protein sequence ID" value="MBB5967317.1"/>
    <property type="molecule type" value="Genomic_DNA"/>
</dbReference>
<feature type="compositionally biased region" description="Polar residues" evidence="2">
    <location>
        <begin position="242"/>
        <end position="253"/>
    </location>
</feature>
<dbReference type="InterPro" id="IPR056823">
    <property type="entry name" value="TEN-like_YD-shell"/>
</dbReference>
<dbReference type="InterPro" id="IPR006530">
    <property type="entry name" value="YD"/>
</dbReference>
<dbReference type="InterPro" id="IPR022385">
    <property type="entry name" value="Rhs_assc_core"/>
</dbReference>
<dbReference type="PANTHER" id="PTHR32305">
    <property type="match status" value="1"/>
</dbReference>
<name>A0A841DEH6_PLAVE</name>
<evidence type="ECO:0000259" key="3">
    <source>
        <dbReference type="SMART" id="SM00306"/>
    </source>
</evidence>
<dbReference type="Gene3D" id="2.180.10.10">
    <property type="entry name" value="RHS repeat-associated core"/>
    <property type="match status" value="1"/>
</dbReference>
<dbReference type="Pfam" id="PF07591">
    <property type="entry name" value="PT-HINT"/>
    <property type="match status" value="1"/>
</dbReference>
<dbReference type="Gene3D" id="3.10.380.20">
    <property type="entry name" value="Novel toxin 21 (CdiA), C-terminal domain"/>
    <property type="match status" value="1"/>
</dbReference>